<dbReference type="AlphaFoldDB" id="A0A3A3FY09"/>
<dbReference type="InterPro" id="IPR044770">
    <property type="entry name" value="MFS_spinster-like"/>
</dbReference>
<keyword evidence="3 6" id="KW-0812">Transmembrane</keyword>
<dbReference type="InterPro" id="IPR011701">
    <property type="entry name" value="MFS"/>
</dbReference>
<feature type="domain" description="Major facilitator superfamily (MFS) profile" evidence="7">
    <location>
        <begin position="37"/>
        <end position="437"/>
    </location>
</feature>
<dbReference type="EMBL" id="QYUQ01000002">
    <property type="protein sequence ID" value="RJG00604.1"/>
    <property type="molecule type" value="Genomic_DNA"/>
</dbReference>
<keyword evidence="9" id="KW-1185">Reference proteome</keyword>
<keyword evidence="2" id="KW-0813">Transport</keyword>
<feature type="transmembrane region" description="Helical" evidence="6">
    <location>
        <begin position="71"/>
        <end position="92"/>
    </location>
</feature>
<keyword evidence="5 6" id="KW-0472">Membrane</keyword>
<comment type="subcellular location">
    <subcellularLocation>
        <location evidence="1">Membrane</location>
        <topology evidence="1">Multi-pass membrane protein</topology>
    </subcellularLocation>
</comment>
<feature type="transmembrane region" description="Helical" evidence="6">
    <location>
        <begin position="317"/>
        <end position="337"/>
    </location>
</feature>
<keyword evidence="4 6" id="KW-1133">Transmembrane helix</keyword>
<proteinExistence type="predicted"/>
<evidence type="ECO:0000313" key="8">
    <source>
        <dbReference type="EMBL" id="RJG00604.1"/>
    </source>
</evidence>
<feature type="transmembrane region" description="Helical" evidence="6">
    <location>
        <begin position="413"/>
        <end position="433"/>
    </location>
</feature>
<dbReference type="Proteomes" id="UP000266327">
    <property type="component" value="Unassembled WGS sequence"/>
</dbReference>
<dbReference type="PANTHER" id="PTHR23505">
    <property type="entry name" value="SPINSTER"/>
    <property type="match status" value="1"/>
</dbReference>
<feature type="transmembrane region" description="Helical" evidence="6">
    <location>
        <begin position="162"/>
        <end position="186"/>
    </location>
</feature>
<dbReference type="Gene3D" id="1.20.1250.20">
    <property type="entry name" value="MFS general substrate transporter like domains"/>
    <property type="match status" value="1"/>
</dbReference>
<name>A0A3A3FY09_9BURK</name>
<evidence type="ECO:0000256" key="1">
    <source>
        <dbReference type="ARBA" id="ARBA00004141"/>
    </source>
</evidence>
<dbReference type="Pfam" id="PF07690">
    <property type="entry name" value="MFS_1"/>
    <property type="match status" value="1"/>
</dbReference>
<evidence type="ECO:0000259" key="7">
    <source>
        <dbReference type="PROSITE" id="PS50850"/>
    </source>
</evidence>
<feature type="transmembrane region" description="Helical" evidence="6">
    <location>
        <begin position="245"/>
        <end position="267"/>
    </location>
</feature>
<evidence type="ECO:0000313" key="9">
    <source>
        <dbReference type="Proteomes" id="UP000266327"/>
    </source>
</evidence>
<comment type="caution">
    <text evidence="8">The sequence shown here is derived from an EMBL/GenBank/DDBJ whole genome shotgun (WGS) entry which is preliminary data.</text>
</comment>
<dbReference type="InterPro" id="IPR020846">
    <property type="entry name" value="MFS_dom"/>
</dbReference>
<gene>
    <name evidence="8" type="ORF">D3878_02610</name>
</gene>
<accession>A0A3A3FY09</accession>
<dbReference type="SUPFAM" id="SSF103473">
    <property type="entry name" value="MFS general substrate transporter"/>
    <property type="match status" value="1"/>
</dbReference>
<dbReference type="PROSITE" id="PS50850">
    <property type="entry name" value="MFS"/>
    <property type="match status" value="1"/>
</dbReference>
<sequence>MLKHIGDKMTAVNERIAPMEVMPSHSAVDGNFRRWYVLFILVWAYAIHNLDKQIVSALIGPLKAEFAMSDFQVSILGGLAASVPFALVCIPMGMLADRKNRKHLLVILLLAWSLATSFAGFASTLAVLYLCRISVGALEAGFSPITMSLISDHFRPKERSTALGFFALGAPVGTFLAMAAGSYIAADYGWRMAFLLAGIPGVVLAIVIAFTIREPARGRYDAVKTVDNETASLKMALRYMLSDKALLHTFVGMVLCVALLACLAVWLPTFLVRVHSLSMKEAGIWSALVVGAVGALGAAAGGFVADFISQGRESRKLMMVIITTILAAVCTVVAMLFSPSLSVAVVLIGCTTFLAQSLFGTGYGLVIHLSAPNMRATVLAMLVVAFNLISYTVGSSVAGWVSDRMASFAGVHSITYGIAATTILSFWGAGHFFRAYQLLRQREPKYPDVIHSR</sequence>
<dbReference type="InterPro" id="IPR036259">
    <property type="entry name" value="MFS_trans_sf"/>
</dbReference>
<evidence type="ECO:0000256" key="4">
    <source>
        <dbReference type="ARBA" id="ARBA00022989"/>
    </source>
</evidence>
<evidence type="ECO:0000256" key="3">
    <source>
        <dbReference type="ARBA" id="ARBA00022692"/>
    </source>
</evidence>
<feature type="transmembrane region" description="Helical" evidence="6">
    <location>
        <begin position="343"/>
        <end position="366"/>
    </location>
</feature>
<protein>
    <submittedName>
        <fullName evidence="8">MFS transporter</fullName>
    </submittedName>
</protein>
<organism evidence="8 9">
    <name type="scientific">Noviherbaspirillum sedimenti</name>
    <dbReference type="NCBI Taxonomy" id="2320865"/>
    <lineage>
        <taxon>Bacteria</taxon>
        <taxon>Pseudomonadati</taxon>
        <taxon>Pseudomonadota</taxon>
        <taxon>Betaproteobacteria</taxon>
        <taxon>Burkholderiales</taxon>
        <taxon>Oxalobacteraceae</taxon>
        <taxon>Noviherbaspirillum</taxon>
    </lineage>
</organism>
<dbReference type="GO" id="GO:0022857">
    <property type="term" value="F:transmembrane transporter activity"/>
    <property type="evidence" value="ECO:0007669"/>
    <property type="project" value="InterPro"/>
</dbReference>
<feature type="transmembrane region" description="Helical" evidence="6">
    <location>
        <begin position="104"/>
        <end position="121"/>
    </location>
</feature>
<reference evidence="9" key="1">
    <citation type="submission" date="2018-09" db="EMBL/GenBank/DDBJ databases">
        <authorList>
            <person name="Zhu H."/>
        </authorList>
    </citation>
    <scope>NUCLEOTIDE SEQUENCE [LARGE SCALE GENOMIC DNA]</scope>
    <source>
        <strain evidence="9">K1S02-23</strain>
    </source>
</reference>
<feature type="transmembrane region" description="Helical" evidence="6">
    <location>
        <begin position="192"/>
        <end position="212"/>
    </location>
</feature>
<feature type="transmembrane region" description="Helical" evidence="6">
    <location>
        <begin position="378"/>
        <end position="401"/>
    </location>
</feature>
<evidence type="ECO:0000256" key="5">
    <source>
        <dbReference type="ARBA" id="ARBA00023136"/>
    </source>
</evidence>
<evidence type="ECO:0000256" key="6">
    <source>
        <dbReference type="SAM" id="Phobius"/>
    </source>
</evidence>
<dbReference type="PANTHER" id="PTHR23505:SF79">
    <property type="entry name" value="PROTEIN SPINSTER"/>
    <property type="match status" value="1"/>
</dbReference>
<evidence type="ECO:0000256" key="2">
    <source>
        <dbReference type="ARBA" id="ARBA00022448"/>
    </source>
</evidence>
<feature type="transmembrane region" description="Helical" evidence="6">
    <location>
        <begin position="282"/>
        <end position="305"/>
    </location>
</feature>
<dbReference type="GO" id="GO:0016020">
    <property type="term" value="C:membrane"/>
    <property type="evidence" value="ECO:0007669"/>
    <property type="project" value="UniProtKB-SubCell"/>
</dbReference>